<feature type="region of interest" description="Disordered" evidence="4">
    <location>
        <begin position="418"/>
        <end position="441"/>
    </location>
</feature>
<keyword evidence="1" id="KW-0118">Viral capsid assembly</keyword>
<dbReference type="NCBIfam" id="TIGR01537">
    <property type="entry name" value="portal_HK97"/>
    <property type="match status" value="1"/>
</dbReference>
<organism evidence="5">
    <name type="scientific">Siphoviridae sp. ctrgQ8</name>
    <dbReference type="NCBI Taxonomy" id="2825689"/>
    <lineage>
        <taxon>Viruses</taxon>
        <taxon>Duplodnaviria</taxon>
        <taxon>Heunggongvirae</taxon>
        <taxon>Uroviricota</taxon>
        <taxon>Caudoviricetes</taxon>
    </lineage>
</organism>
<dbReference type="EMBL" id="BK015466">
    <property type="protein sequence ID" value="DAE08214.1"/>
    <property type="molecule type" value="Genomic_DNA"/>
</dbReference>
<name>A0A8S5PMB4_9CAUD</name>
<evidence type="ECO:0000256" key="1">
    <source>
        <dbReference type="ARBA" id="ARBA00022950"/>
    </source>
</evidence>
<evidence type="ECO:0000256" key="4">
    <source>
        <dbReference type="SAM" id="MobiDB-lite"/>
    </source>
</evidence>
<keyword evidence="3" id="KW-0231">Viral genome packaging</keyword>
<reference evidence="5" key="1">
    <citation type="journal article" date="2021" name="Proc. Natl. Acad. Sci. U.S.A.">
        <title>A Catalog of Tens of Thousands of Viruses from Human Metagenomes Reveals Hidden Associations with Chronic Diseases.</title>
        <authorList>
            <person name="Tisza M.J."/>
            <person name="Buck C.B."/>
        </authorList>
    </citation>
    <scope>NUCLEOTIDE SEQUENCE</scope>
    <source>
        <strain evidence="5">CtrgQ8</strain>
    </source>
</reference>
<keyword evidence="2" id="KW-1171">Viral genome ejection through host cell envelope</keyword>
<keyword evidence="1" id="KW-1188">Viral release from host cell</keyword>
<accession>A0A8S5PMB4</accession>
<protein>
    <submittedName>
        <fullName evidence="5">Portal protein</fullName>
    </submittedName>
</protein>
<keyword evidence="2" id="KW-1160">Virus entry into host cell</keyword>
<feature type="region of interest" description="Disordered" evidence="4">
    <location>
        <begin position="18"/>
        <end position="38"/>
    </location>
</feature>
<dbReference type="Pfam" id="PF04860">
    <property type="entry name" value="Phage_portal"/>
    <property type="match status" value="1"/>
</dbReference>
<dbReference type="InterPro" id="IPR006427">
    <property type="entry name" value="Portal_HK97"/>
</dbReference>
<dbReference type="InterPro" id="IPR006944">
    <property type="entry name" value="Phage/GTA_portal"/>
</dbReference>
<evidence type="ECO:0000256" key="2">
    <source>
        <dbReference type="ARBA" id="ARBA00023009"/>
    </source>
</evidence>
<sequence>MDNFFRFFKRESAPLPSFIDSGSEKTDEEAHEDYGKAKSTGGDYRENIAYVNSPWAALNIAAVYRAVNLLSSSAATLTIQYKRKDRAKNYFKLSDTKDGKRINYLLGARPNDRMNSYTMMKYTVAQLLLQGNAFIYPVRNSFHEIVSFILCSPGSVTYDVYANQYKIDDITNGISVTVGPKDILHFKNMCLDGGYWGMSTIAYAKQCLSITATSDGETLKRFATGGRFKAILQDNTTVQGYGKYQDEQLKNMGMDIQDTLNRGGDILAVYGDGKLTPISMSSADMQFLESRKFNIREIARFFNIPPSKLMDDSNANYKSVEMSNVAFYVEALQPIITEIEREFAAKLLDENTYMDYKYTFDLSALYALDVDSKSRWQKTRLETGQATVNDIRRDDDRPPVDKGDDVYISTNLAVLGSPKMSGETVASSTKINDNKEGEDDE</sequence>
<proteinExistence type="predicted"/>
<evidence type="ECO:0000313" key="5">
    <source>
        <dbReference type="EMBL" id="DAE08214.1"/>
    </source>
</evidence>
<evidence type="ECO:0000256" key="3">
    <source>
        <dbReference type="ARBA" id="ARBA00023219"/>
    </source>
</evidence>
<keyword evidence="2" id="KW-1162">Viral penetration into host cytoplasm</keyword>